<keyword evidence="3 6" id="KW-0812">Transmembrane</keyword>
<keyword evidence="5 6" id="KW-0472">Membrane</keyword>
<evidence type="ECO:0000256" key="2">
    <source>
        <dbReference type="ARBA" id="ARBA00022475"/>
    </source>
</evidence>
<evidence type="ECO:0000256" key="1">
    <source>
        <dbReference type="ARBA" id="ARBA00004651"/>
    </source>
</evidence>
<evidence type="ECO:0008006" key="10">
    <source>
        <dbReference type="Google" id="ProtNLM"/>
    </source>
</evidence>
<feature type="domain" description="GYF" evidence="8">
    <location>
        <begin position="17"/>
        <end position="65"/>
    </location>
</feature>
<organism evidence="9">
    <name type="scientific">uncultured Stenotrophomonas sp</name>
    <dbReference type="NCBI Taxonomy" id="165438"/>
    <lineage>
        <taxon>Bacteria</taxon>
        <taxon>Pseudomonadati</taxon>
        <taxon>Pseudomonadota</taxon>
        <taxon>Gammaproteobacteria</taxon>
        <taxon>Lysobacterales</taxon>
        <taxon>Lysobacteraceae</taxon>
        <taxon>Stenotrophomonas</taxon>
        <taxon>environmental samples</taxon>
    </lineage>
</organism>
<dbReference type="PANTHER" id="PTHR36115:SF6">
    <property type="entry name" value="PROLINE-RICH ANTIGEN HOMOLOG"/>
    <property type="match status" value="1"/>
</dbReference>
<dbReference type="EMBL" id="FLTS01000001">
    <property type="protein sequence ID" value="SBV37124.1"/>
    <property type="molecule type" value="Genomic_DNA"/>
</dbReference>
<dbReference type="Pfam" id="PF06271">
    <property type="entry name" value="RDD"/>
    <property type="match status" value="1"/>
</dbReference>
<evidence type="ECO:0000256" key="5">
    <source>
        <dbReference type="ARBA" id="ARBA00023136"/>
    </source>
</evidence>
<gene>
    <name evidence="9" type="ORF">STPYR_12054</name>
</gene>
<evidence type="ECO:0000259" key="7">
    <source>
        <dbReference type="Pfam" id="PF06271"/>
    </source>
</evidence>
<feature type="domain" description="RDD" evidence="7">
    <location>
        <begin position="119"/>
        <end position="261"/>
    </location>
</feature>
<protein>
    <recommendedName>
        <fullName evidence="10">RDD family protein</fullName>
    </recommendedName>
</protein>
<proteinExistence type="predicted"/>
<evidence type="ECO:0000256" key="3">
    <source>
        <dbReference type="ARBA" id="ARBA00022692"/>
    </source>
</evidence>
<feature type="transmembrane region" description="Helical" evidence="6">
    <location>
        <begin position="165"/>
        <end position="189"/>
    </location>
</feature>
<evidence type="ECO:0000256" key="4">
    <source>
        <dbReference type="ARBA" id="ARBA00022989"/>
    </source>
</evidence>
<sequence>MPDTTNFSGENQEMSEWYYADARRERHGPVDAGVIRDKFRSGELDLSTLVWCEGMMEWKPLSAMADELQLLIQANTGIDLRADYTAIANGTATYTPYAASAATLEERSSAVQGGEIVHAGLWRRFAASCIDSIVTAVASYALLIPLFLVFGLSMSTLAQSELAGAGVSIGFVITQYSISILVPALYFGWMQSSSSMASLGKMAVGIKVVRGNGERLSFWRSFLRYIALILFTLVTCGLGMFIAGLMVAFTERKQGVHDMICDTLVVDRWAFTNHPEWQQHGLGTVTIVVLSIFGLLMLVGIIGIVALFGIIASHGG</sequence>
<evidence type="ECO:0000259" key="8">
    <source>
        <dbReference type="Pfam" id="PF14237"/>
    </source>
</evidence>
<comment type="subcellular location">
    <subcellularLocation>
        <location evidence="1">Cell membrane</location>
        <topology evidence="1">Multi-pass membrane protein</topology>
    </subcellularLocation>
</comment>
<dbReference type="InterPro" id="IPR051791">
    <property type="entry name" value="Pra-immunoreactive"/>
</dbReference>
<evidence type="ECO:0000313" key="9">
    <source>
        <dbReference type="EMBL" id="SBV37124.1"/>
    </source>
</evidence>
<dbReference type="AlphaFoldDB" id="A0A1Y5QAI7"/>
<dbReference type="PANTHER" id="PTHR36115">
    <property type="entry name" value="PROLINE-RICH ANTIGEN HOMOLOG-RELATED"/>
    <property type="match status" value="1"/>
</dbReference>
<name>A0A1Y5QAI7_9GAMM</name>
<keyword evidence="2" id="KW-1003">Cell membrane</keyword>
<feature type="transmembrane region" description="Helical" evidence="6">
    <location>
        <begin position="225"/>
        <end position="249"/>
    </location>
</feature>
<dbReference type="GO" id="GO:0005886">
    <property type="term" value="C:plasma membrane"/>
    <property type="evidence" value="ECO:0007669"/>
    <property type="project" value="UniProtKB-SubCell"/>
</dbReference>
<evidence type="ECO:0000256" key="6">
    <source>
        <dbReference type="SAM" id="Phobius"/>
    </source>
</evidence>
<keyword evidence="4 6" id="KW-1133">Transmembrane helix</keyword>
<feature type="transmembrane region" description="Helical" evidence="6">
    <location>
        <begin position="133"/>
        <end position="153"/>
    </location>
</feature>
<accession>A0A1Y5QAI7</accession>
<dbReference type="InterPro" id="IPR025640">
    <property type="entry name" value="GYF_2"/>
</dbReference>
<reference evidence="9" key="1">
    <citation type="submission" date="2016-03" db="EMBL/GenBank/DDBJ databases">
        <authorList>
            <person name="Ploux O."/>
        </authorList>
    </citation>
    <scope>NUCLEOTIDE SEQUENCE</scope>
    <source>
        <strain evidence="9">UC10</strain>
    </source>
</reference>
<feature type="transmembrane region" description="Helical" evidence="6">
    <location>
        <begin position="287"/>
        <end position="312"/>
    </location>
</feature>
<dbReference type="InterPro" id="IPR010432">
    <property type="entry name" value="RDD"/>
</dbReference>
<dbReference type="Pfam" id="PF14237">
    <property type="entry name" value="GYF_2"/>
    <property type="match status" value="1"/>
</dbReference>